<proteinExistence type="predicted"/>
<name>A0A914IA44_GLORO</name>
<sequence length="149" mass="16500">MCYLTRKIAAKPHTRLRRQTSSSVSACSLLAVLLEVTFAQNEWPMALANAKANPQCLHCLRECNTDVIEASATKQQRDAGRHECIVRKCREQCATNVPITAGNAAEDSTRGVQQRRGETHALQQTNSQRAKLPQRSKPAEGETDEESPK</sequence>
<dbReference type="Proteomes" id="UP000887572">
    <property type="component" value="Unplaced"/>
</dbReference>
<evidence type="ECO:0000256" key="2">
    <source>
        <dbReference type="SAM" id="SignalP"/>
    </source>
</evidence>
<feature type="chain" id="PRO_5036881316" evidence="2">
    <location>
        <begin position="40"/>
        <end position="149"/>
    </location>
</feature>
<keyword evidence="2" id="KW-0732">Signal</keyword>
<evidence type="ECO:0000256" key="1">
    <source>
        <dbReference type="SAM" id="MobiDB-lite"/>
    </source>
</evidence>
<accession>A0A914IA44</accession>
<keyword evidence="3" id="KW-1185">Reference proteome</keyword>
<dbReference type="WBParaSite" id="Gr19_v10_g8908.t1">
    <property type="protein sequence ID" value="Gr19_v10_g8908.t1"/>
    <property type="gene ID" value="Gr19_v10_g8908"/>
</dbReference>
<dbReference type="AlphaFoldDB" id="A0A914IA44"/>
<protein>
    <submittedName>
        <fullName evidence="4">Uncharacterized protein</fullName>
    </submittedName>
</protein>
<evidence type="ECO:0000313" key="4">
    <source>
        <dbReference type="WBParaSite" id="Gr19_v10_g8908.t1"/>
    </source>
</evidence>
<organism evidence="3 4">
    <name type="scientific">Globodera rostochiensis</name>
    <name type="common">Golden nematode worm</name>
    <name type="synonym">Heterodera rostochiensis</name>
    <dbReference type="NCBI Taxonomy" id="31243"/>
    <lineage>
        <taxon>Eukaryota</taxon>
        <taxon>Metazoa</taxon>
        <taxon>Ecdysozoa</taxon>
        <taxon>Nematoda</taxon>
        <taxon>Chromadorea</taxon>
        <taxon>Rhabditida</taxon>
        <taxon>Tylenchina</taxon>
        <taxon>Tylenchomorpha</taxon>
        <taxon>Tylenchoidea</taxon>
        <taxon>Heteroderidae</taxon>
        <taxon>Heteroderinae</taxon>
        <taxon>Globodera</taxon>
    </lineage>
</organism>
<feature type="signal peptide" evidence="2">
    <location>
        <begin position="1"/>
        <end position="39"/>
    </location>
</feature>
<feature type="region of interest" description="Disordered" evidence="1">
    <location>
        <begin position="100"/>
        <end position="149"/>
    </location>
</feature>
<reference evidence="4" key="1">
    <citation type="submission" date="2022-11" db="UniProtKB">
        <authorList>
            <consortium name="WormBaseParasite"/>
        </authorList>
    </citation>
    <scope>IDENTIFICATION</scope>
</reference>
<evidence type="ECO:0000313" key="3">
    <source>
        <dbReference type="Proteomes" id="UP000887572"/>
    </source>
</evidence>